<dbReference type="InterPro" id="IPR004330">
    <property type="entry name" value="FAR1_DNA_bnd_dom"/>
</dbReference>
<keyword evidence="1" id="KW-0677">Repeat</keyword>
<evidence type="ECO:0000313" key="5">
    <source>
        <dbReference type="EMBL" id="KAK9281398.1"/>
    </source>
</evidence>
<dbReference type="GO" id="GO:0003723">
    <property type="term" value="F:RNA binding"/>
    <property type="evidence" value="ECO:0007669"/>
    <property type="project" value="InterPro"/>
</dbReference>
<feature type="domain" description="FAR1" evidence="4">
    <location>
        <begin position="454"/>
        <end position="542"/>
    </location>
</feature>
<dbReference type="PANTHER" id="PTHR47926:SF456">
    <property type="entry name" value="PENTATRICOPEPTIDE REPEAT-CONTAINING PROTEIN ELI1, CHLOROPLASTIC"/>
    <property type="match status" value="1"/>
</dbReference>
<feature type="region of interest" description="Disordered" evidence="3">
    <location>
        <begin position="540"/>
        <end position="562"/>
    </location>
</feature>
<evidence type="ECO:0000313" key="6">
    <source>
        <dbReference type="Proteomes" id="UP001415857"/>
    </source>
</evidence>
<dbReference type="AlphaFoldDB" id="A0AAP0RP94"/>
<dbReference type="Pfam" id="PF01535">
    <property type="entry name" value="PPR"/>
    <property type="match status" value="3"/>
</dbReference>
<dbReference type="PANTHER" id="PTHR47926">
    <property type="entry name" value="PENTATRICOPEPTIDE REPEAT-CONTAINING PROTEIN"/>
    <property type="match status" value="1"/>
</dbReference>
<dbReference type="Proteomes" id="UP001415857">
    <property type="component" value="Unassembled WGS sequence"/>
</dbReference>
<dbReference type="Pfam" id="PF03101">
    <property type="entry name" value="FAR1"/>
    <property type="match status" value="1"/>
</dbReference>
<dbReference type="Gene3D" id="1.25.40.10">
    <property type="entry name" value="Tetratricopeptide repeat domain"/>
    <property type="match status" value="2"/>
</dbReference>
<accession>A0AAP0RP94</accession>
<evidence type="ECO:0000256" key="3">
    <source>
        <dbReference type="SAM" id="MobiDB-lite"/>
    </source>
</evidence>
<organism evidence="5 6">
    <name type="scientific">Liquidambar formosana</name>
    <name type="common">Formosan gum</name>
    <dbReference type="NCBI Taxonomy" id="63359"/>
    <lineage>
        <taxon>Eukaryota</taxon>
        <taxon>Viridiplantae</taxon>
        <taxon>Streptophyta</taxon>
        <taxon>Embryophyta</taxon>
        <taxon>Tracheophyta</taxon>
        <taxon>Spermatophyta</taxon>
        <taxon>Magnoliopsida</taxon>
        <taxon>eudicotyledons</taxon>
        <taxon>Gunneridae</taxon>
        <taxon>Pentapetalae</taxon>
        <taxon>Saxifragales</taxon>
        <taxon>Altingiaceae</taxon>
        <taxon>Liquidambar</taxon>
    </lineage>
</organism>
<comment type="caution">
    <text evidence="5">The sequence shown here is derived from an EMBL/GenBank/DDBJ whole genome shotgun (WGS) entry which is preliminary data.</text>
</comment>
<dbReference type="InterPro" id="IPR046960">
    <property type="entry name" value="PPR_At4g14850-like_plant"/>
</dbReference>
<dbReference type="InterPro" id="IPR046848">
    <property type="entry name" value="E_motif"/>
</dbReference>
<gene>
    <name evidence="5" type="ORF">L1049_004298</name>
</gene>
<name>A0AAP0RP94_LIQFO</name>
<dbReference type="EMBL" id="JBBPBK010000007">
    <property type="protein sequence ID" value="KAK9281398.1"/>
    <property type="molecule type" value="Genomic_DNA"/>
</dbReference>
<evidence type="ECO:0000256" key="1">
    <source>
        <dbReference type="ARBA" id="ARBA00022737"/>
    </source>
</evidence>
<proteinExistence type="predicted"/>
<sequence length="624" mass="71044">MSSVPLAVVGLSPLPPNSNPDSIFNNSSRTNRRQLISLLQRCKHVNQILQIHVKVIKLGHEQDPFVVFELLRLCSTFNSIDYATKIFYRTQNPNVYYLYTALNDGFALSGCFLDGIRLYSRMVHECIVPDTHALTSILKACGFQLALKEGKEVHGRVLKLWLSSNRLIRMRMMEHYGKCGEFEDAQRLFDEMPEGDVVASTVMISSYATHGLVDCASDIFNGVQTKDTVCWTAMIDGFVRNGEMNRALVLWSCLGKCRGRIWERWILELSYLGKYEIELNHFVGSALINMYSRCGSIDEADACKIHGNLELGEHVAKILMNCGDADSGTYVLLSNVYASSGKWKEAAQWESLISKGVTKDRDGEVLYDQKEPMNFMAYVTEDYKMIADSAMMEPDADVDNKMIDSSVGREICVDEGGQMLDIYDETELIVREVDDNVEPYIGMEFDSEEAAMIYYDAYAKQEGFIIRVGNCHRSGRDGSVISRRFLCNKEGFRVNNKKTRRLEVRKPREITREGCKAMIMVRKEKSGKWVVTKIETEHSHPLGIPAGKGRRGTVQARPQDEKDKKIRELSAELHRANQQLAECREQLEMVLKDIERHTNHLTKSVHDIVENVREVEAEDEEQSY</sequence>
<dbReference type="Pfam" id="PF20431">
    <property type="entry name" value="E_motif"/>
    <property type="match status" value="1"/>
</dbReference>
<dbReference type="NCBIfam" id="TIGR00756">
    <property type="entry name" value="PPR"/>
    <property type="match status" value="1"/>
</dbReference>
<keyword evidence="6" id="KW-1185">Reference proteome</keyword>
<feature type="repeat" description="PPR" evidence="2">
    <location>
        <begin position="165"/>
        <end position="199"/>
    </location>
</feature>
<evidence type="ECO:0000259" key="4">
    <source>
        <dbReference type="Pfam" id="PF03101"/>
    </source>
</evidence>
<protein>
    <recommendedName>
        <fullName evidence="4">FAR1 domain-containing protein</fullName>
    </recommendedName>
</protein>
<dbReference type="InterPro" id="IPR002885">
    <property type="entry name" value="PPR_rpt"/>
</dbReference>
<dbReference type="GO" id="GO:0009451">
    <property type="term" value="P:RNA modification"/>
    <property type="evidence" value="ECO:0007669"/>
    <property type="project" value="InterPro"/>
</dbReference>
<dbReference type="PROSITE" id="PS51375">
    <property type="entry name" value="PPR"/>
    <property type="match status" value="1"/>
</dbReference>
<reference evidence="5 6" key="1">
    <citation type="journal article" date="2024" name="Plant J.">
        <title>Genome sequences and population genomics reveal climatic adaptation and genomic divergence between two closely related sweetgum species.</title>
        <authorList>
            <person name="Xu W.Q."/>
            <person name="Ren C.Q."/>
            <person name="Zhang X.Y."/>
            <person name="Comes H.P."/>
            <person name="Liu X.H."/>
            <person name="Li Y.G."/>
            <person name="Kettle C.J."/>
            <person name="Jalonen R."/>
            <person name="Gaisberger H."/>
            <person name="Ma Y.Z."/>
            <person name="Qiu Y.X."/>
        </authorList>
    </citation>
    <scope>NUCLEOTIDE SEQUENCE [LARGE SCALE GENOMIC DNA]</scope>
    <source>
        <strain evidence="5">Hangzhou</strain>
    </source>
</reference>
<dbReference type="InterPro" id="IPR011990">
    <property type="entry name" value="TPR-like_helical_dom_sf"/>
</dbReference>
<evidence type="ECO:0000256" key="2">
    <source>
        <dbReference type="PROSITE-ProRule" id="PRU00708"/>
    </source>
</evidence>